<proteinExistence type="predicted"/>
<dbReference type="RefSeq" id="WP_013682773.1">
    <property type="nucleotide sequence ID" value="NC_015320.1"/>
</dbReference>
<protein>
    <submittedName>
        <fullName evidence="1">Uncharacterized protein</fullName>
    </submittedName>
</protein>
<dbReference type="EMBL" id="CP002588">
    <property type="protein sequence ID" value="AEA46097.1"/>
    <property type="molecule type" value="Genomic_DNA"/>
</dbReference>
<dbReference type="eggNOG" id="arCOG03886">
    <property type="taxonomic scope" value="Archaea"/>
</dbReference>
<dbReference type="GO" id="GO:0006355">
    <property type="term" value="P:regulation of DNA-templated transcription"/>
    <property type="evidence" value="ECO:0007669"/>
    <property type="project" value="InterPro"/>
</dbReference>
<name>F2KMS3_ARCVS</name>
<organism evidence="1 2">
    <name type="scientific">Archaeoglobus veneficus (strain DSM 11195 / SNP6)</name>
    <dbReference type="NCBI Taxonomy" id="693661"/>
    <lineage>
        <taxon>Archaea</taxon>
        <taxon>Methanobacteriati</taxon>
        <taxon>Methanobacteriota</taxon>
        <taxon>Archaeoglobi</taxon>
        <taxon>Archaeoglobales</taxon>
        <taxon>Archaeoglobaceae</taxon>
        <taxon>Archaeoglobus</taxon>
    </lineage>
</organism>
<keyword evidence="2" id="KW-1185">Reference proteome</keyword>
<dbReference type="STRING" id="693661.Arcve_0054"/>
<dbReference type="Proteomes" id="UP000008136">
    <property type="component" value="Chromosome"/>
</dbReference>
<accession>F2KMS3</accession>
<dbReference type="Gene3D" id="1.10.1220.10">
    <property type="entry name" value="Met repressor-like"/>
    <property type="match status" value="1"/>
</dbReference>
<reference evidence="1 2" key="1">
    <citation type="submission" date="2011-03" db="EMBL/GenBank/DDBJ databases">
        <title>The complete genome of Archaeoglobus veneficus SNP6.</title>
        <authorList>
            <consortium name="US DOE Joint Genome Institute (JGI-PGF)"/>
            <person name="Lucas S."/>
            <person name="Copeland A."/>
            <person name="Lapidus A."/>
            <person name="Bruce D."/>
            <person name="Goodwin L."/>
            <person name="Pitluck S."/>
            <person name="Kyrpides N."/>
            <person name="Mavromatis K."/>
            <person name="Pagani I."/>
            <person name="Ivanova N."/>
            <person name="Mikhailova N."/>
            <person name="Lu M."/>
            <person name="Detter J.C."/>
            <person name="Tapia R."/>
            <person name="Han C."/>
            <person name="Land M."/>
            <person name="Hauser L."/>
            <person name="Markowitz V."/>
            <person name="Cheng J.-F."/>
            <person name="Hugenholtz P."/>
            <person name="Woyke T."/>
            <person name="Wu D."/>
            <person name="Spring S."/>
            <person name="Brambilla E."/>
            <person name="Klenk H.-P."/>
            <person name="Eisen J.A."/>
        </authorList>
    </citation>
    <scope>NUCLEOTIDE SEQUENCE [LARGE SCALE GENOMIC DNA]</scope>
    <source>
        <strain>SNP6</strain>
    </source>
</reference>
<dbReference type="InterPro" id="IPR013321">
    <property type="entry name" value="Arc_rbn_hlx_hlx"/>
</dbReference>
<dbReference type="HOGENOM" id="CLU_175992_0_0_2"/>
<gene>
    <name evidence="1" type="ordered locus">Arcve_0054</name>
</gene>
<sequence>MGTLTIVLSDEIEEILRNVVSKLYGSSKGALSKVVEDALRNYLFSLESGQRRTFRAYKGDVLVGEAESLDELAALLKEKKIDVRGLKIVSSEKIKTTVRSGYRVRT</sequence>
<evidence type="ECO:0000313" key="2">
    <source>
        <dbReference type="Proteomes" id="UP000008136"/>
    </source>
</evidence>
<evidence type="ECO:0000313" key="1">
    <source>
        <dbReference type="EMBL" id="AEA46097.1"/>
    </source>
</evidence>
<dbReference type="KEGG" id="ave:Arcve_0054"/>
<dbReference type="GeneID" id="10393145"/>
<dbReference type="OrthoDB" id="91340at2157"/>
<dbReference type="AlphaFoldDB" id="F2KMS3"/>